<keyword evidence="2" id="KW-1185">Reference proteome</keyword>
<reference evidence="1" key="1">
    <citation type="submission" date="2022-05" db="EMBL/GenBank/DDBJ databases">
        <title>Chromosome-level genome of Chaenocephalus aceratus.</title>
        <authorList>
            <person name="Park H."/>
        </authorList>
    </citation>
    <scope>NUCLEOTIDE SEQUENCE</scope>
    <source>
        <strain evidence="1">KU_202001</strain>
    </source>
</reference>
<sequence length="433" mass="48612">MAMLAAKLLMFLFLSQGQHCLAAGLDNCIFLGEEGKNSLYEEGDVVIGGLFPLHYSPVSSLPKYKTKPTPITYKYFSSRALRWMLTMTFAIKEINHRSDLLPHLKLGFHIRDSCDDIPVSLSAALLLVNGQPDVGTRAERDAASGVSMALLKTLGSFHIPLVSYFASCSCLSNQKEFPTFMRTMPSDAFQIRALARLVSYFGWTWVGIIGVESDYARFAIQLFLKESVKYGVCASYTHFYPVGLSQQALDELLDVIQMSSSKVIINFSNESEMQGIMREVRYRNITSLQWIASESWATAKSLWEKFGDLLTGTLGFAIRRADVIPAHALEDMSNCKIGQGPFLNRTCADLKNVKPWQLIHYMKRAHFSALGEKVHFDENGDPIAYYDLMNWQRRPDGSLHLVIVGFYDASTPDGRSLVINESVIQWPVGKQLK</sequence>
<evidence type="ECO:0000313" key="2">
    <source>
        <dbReference type="Proteomes" id="UP001057452"/>
    </source>
</evidence>
<evidence type="ECO:0000313" key="1">
    <source>
        <dbReference type="EMBL" id="KAI4815266.1"/>
    </source>
</evidence>
<gene>
    <name evidence="1" type="ORF">KUCAC02_005419</name>
</gene>
<accession>A0ACB9WQ09</accession>
<organism evidence="1 2">
    <name type="scientific">Chaenocephalus aceratus</name>
    <name type="common">Blackfin icefish</name>
    <name type="synonym">Chaenichthys aceratus</name>
    <dbReference type="NCBI Taxonomy" id="36190"/>
    <lineage>
        <taxon>Eukaryota</taxon>
        <taxon>Metazoa</taxon>
        <taxon>Chordata</taxon>
        <taxon>Craniata</taxon>
        <taxon>Vertebrata</taxon>
        <taxon>Euteleostomi</taxon>
        <taxon>Actinopterygii</taxon>
        <taxon>Neopterygii</taxon>
        <taxon>Teleostei</taxon>
        <taxon>Neoteleostei</taxon>
        <taxon>Acanthomorphata</taxon>
        <taxon>Eupercaria</taxon>
        <taxon>Perciformes</taxon>
        <taxon>Notothenioidei</taxon>
        <taxon>Channichthyidae</taxon>
        <taxon>Chaenocephalus</taxon>
    </lineage>
</organism>
<protein>
    <submittedName>
        <fullName evidence="1">Uncharacterized protein</fullName>
    </submittedName>
</protein>
<comment type="caution">
    <text evidence="1">The sequence shown here is derived from an EMBL/GenBank/DDBJ whole genome shotgun (WGS) entry which is preliminary data.</text>
</comment>
<name>A0ACB9WQ09_CHAAC</name>
<dbReference type="EMBL" id="CM043797">
    <property type="protein sequence ID" value="KAI4815266.1"/>
    <property type="molecule type" value="Genomic_DNA"/>
</dbReference>
<dbReference type="Proteomes" id="UP001057452">
    <property type="component" value="Chromosome 13"/>
</dbReference>
<proteinExistence type="predicted"/>